<keyword evidence="1" id="KW-0472">Membrane</keyword>
<proteinExistence type="predicted"/>
<gene>
    <name evidence="2" type="ORF">SPHA_41031</name>
</gene>
<comment type="caution">
    <text evidence="2">The sequence shown here is derived from an EMBL/GenBank/DDBJ whole genome shotgun (WGS) entry which is preliminary data.</text>
</comment>
<organism evidence="2 3">
    <name type="scientific">Acanthosepion pharaonis</name>
    <name type="common">Pharaoh cuttlefish</name>
    <name type="synonym">Sepia pharaonis</name>
    <dbReference type="NCBI Taxonomy" id="158019"/>
    <lineage>
        <taxon>Eukaryota</taxon>
        <taxon>Metazoa</taxon>
        <taxon>Spiralia</taxon>
        <taxon>Lophotrochozoa</taxon>
        <taxon>Mollusca</taxon>
        <taxon>Cephalopoda</taxon>
        <taxon>Coleoidea</taxon>
        <taxon>Decapodiformes</taxon>
        <taxon>Sepiida</taxon>
        <taxon>Sepiina</taxon>
        <taxon>Sepiidae</taxon>
        <taxon>Acanthosepion</taxon>
    </lineage>
</organism>
<protein>
    <submittedName>
        <fullName evidence="2">Uncharacterized protein</fullName>
    </submittedName>
</protein>
<feature type="transmembrane region" description="Helical" evidence="1">
    <location>
        <begin position="158"/>
        <end position="180"/>
    </location>
</feature>
<reference evidence="2" key="1">
    <citation type="submission" date="2021-01" db="EMBL/GenBank/DDBJ databases">
        <authorList>
            <person name="Li R."/>
            <person name="Bekaert M."/>
        </authorList>
    </citation>
    <scope>NUCLEOTIDE SEQUENCE</scope>
    <source>
        <strain evidence="2">Farmed</strain>
    </source>
</reference>
<feature type="transmembrane region" description="Helical" evidence="1">
    <location>
        <begin position="186"/>
        <end position="208"/>
    </location>
</feature>
<evidence type="ECO:0000313" key="3">
    <source>
        <dbReference type="Proteomes" id="UP000597762"/>
    </source>
</evidence>
<evidence type="ECO:0000313" key="2">
    <source>
        <dbReference type="EMBL" id="CAE1278039.1"/>
    </source>
</evidence>
<name>A0A812CSR6_ACAPH</name>
<keyword evidence="1" id="KW-0812">Transmembrane</keyword>
<dbReference type="Proteomes" id="UP000597762">
    <property type="component" value="Unassembled WGS sequence"/>
</dbReference>
<feature type="transmembrane region" description="Helical" evidence="1">
    <location>
        <begin position="220"/>
        <end position="245"/>
    </location>
</feature>
<dbReference type="AlphaFoldDB" id="A0A812CSR6"/>
<evidence type="ECO:0000256" key="1">
    <source>
        <dbReference type="SAM" id="Phobius"/>
    </source>
</evidence>
<feature type="transmembrane region" description="Helical" evidence="1">
    <location>
        <begin position="61"/>
        <end position="80"/>
    </location>
</feature>
<sequence length="275" mass="33923">MSFFLMDLSFYFSLDLECFRQSFSLRAFFFSFCPWIDSISRVSLECLYCLESYFDKFLDSFYLSCGFFWIHFFGFFLIFCTVRNHSLILDLFLKNQHLTKLLTVVRFCVSFHRFLYNYFLIFLFPSFFLSFFLSFFFCLPSALYFFKLPYFLGFCSALSFFLSFFFLLIFCSFLSFFLPFFSFNFFLFFLLSFFFLSFFFSFFSFFFFDLPPSALYFFKLPYFLGFCSALSFFLSFFLDFLFFFYHSSFHSFFQFFTFCFFFFLFLSFSFFFLFF</sequence>
<dbReference type="EMBL" id="CAHIKZ030001957">
    <property type="protein sequence ID" value="CAE1278039.1"/>
    <property type="molecule type" value="Genomic_DNA"/>
</dbReference>
<keyword evidence="3" id="KW-1185">Reference proteome</keyword>
<accession>A0A812CSR6</accession>
<keyword evidence="1" id="KW-1133">Transmembrane helix</keyword>
<feature type="transmembrane region" description="Helical" evidence="1">
    <location>
        <begin position="251"/>
        <end position="274"/>
    </location>
</feature>